<dbReference type="GO" id="GO:0005506">
    <property type="term" value="F:iron ion binding"/>
    <property type="evidence" value="ECO:0007669"/>
    <property type="project" value="InterPro"/>
</dbReference>
<protein>
    <submittedName>
        <fullName evidence="4">Xanthine dehydrogenase YagR molybdenum-binding subunit</fullName>
    </submittedName>
</protein>
<feature type="domain" description="Aldehyde oxidase/xanthine dehydrogenase second molybdopterin binding" evidence="3">
    <location>
        <begin position="255"/>
        <end position="530"/>
    </location>
</feature>
<evidence type="ECO:0000259" key="3">
    <source>
        <dbReference type="Pfam" id="PF20256"/>
    </source>
</evidence>
<evidence type="ECO:0000259" key="2">
    <source>
        <dbReference type="Pfam" id="PF02738"/>
    </source>
</evidence>
<evidence type="ECO:0000313" key="4">
    <source>
        <dbReference type="EMBL" id="SDF25242.1"/>
    </source>
</evidence>
<dbReference type="GO" id="GO:0016491">
    <property type="term" value="F:oxidoreductase activity"/>
    <property type="evidence" value="ECO:0007669"/>
    <property type="project" value="InterPro"/>
</dbReference>
<reference evidence="4 5" key="1">
    <citation type="submission" date="2016-10" db="EMBL/GenBank/DDBJ databases">
        <authorList>
            <person name="Varghese N."/>
            <person name="Submissions S."/>
        </authorList>
    </citation>
    <scope>NUCLEOTIDE SEQUENCE [LARGE SCALE GENOMIC DNA]</scope>
    <source>
        <strain evidence="4 5">S7-754</strain>
    </source>
</reference>
<evidence type="ECO:0000313" key="5">
    <source>
        <dbReference type="Proteomes" id="UP000323502"/>
    </source>
</evidence>
<dbReference type="Pfam" id="PF02738">
    <property type="entry name" value="MoCoBD_1"/>
    <property type="match status" value="1"/>
</dbReference>
<dbReference type="InterPro" id="IPR046867">
    <property type="entry name" value="AldOxase/xan_DH_MoCoBD2"/>
</dbReference>
<dbReference type="PANTHER" id="PTHR11908:SF132">
    <property type="entry name" value="ALDEHYDE OXIDASE 1-RELATED"/>
    <property type="match status" value="1"/>
</dbReference>
<dbReference type="Proteomes" id="UP000323502">
    <property type="component" value="Unassembled WGS sequence"/>
</dbReference>
<feature type="domain" description="Aldehyde oxidase/xanthine dehydrogenase first molybdopterin binding" evidence="2">
    <location>
        <begin position="8"/>
        <end position="230"/>
    </location>
</feature>
<accession>A0A1G7JJU9</accession>
<dbReference type="PANTHER" id="PTHR11908">
    <property type="entry name" value="XANTHINE DEHYDROGENASE"/>
    <property type="match status" value="1"/>
</dbReference>
<dbReference type="Pfam" id="PF20256">
    <property type="entry name" value="MoCoBD_2"/>
    <property type="match status" value="1"/>
</dbReference>
<sequence length="533" mass="56782">MGQPLLKEVGDAEKAFAAAPHKVDRVYRTPRHNHNPIEPHAATIAWVGDELVIHDASQMVTQQAQTMADTFGLATEKVRLTSPYVGGGFGSKGLWDHQVIGAAAAKLSGRPVRIALSREGVYRVVGGRTLTEQRVAIGADADGRFMALIHTGLSVMTPHNSMPEPFILGTQAAYAAPNILLKVEVARMNMLANTFMRAPGEAVGTFALESAIDELAVELGIDPVELRLRNEPEKDPTSGLPFSSRHIAQAWRDGAERFGWHARPPRGTRRDGEWRIGVGCATGTYPYYRMPGAEARITLTRDGAEVKALVEVAAAEMGMGTSTTTAIVAAERLGLPMDQVEVGYGDSAIPGAIMAGGSQQTAAIGAAVIAAHGALVGDLIKLAGNDSPLAGLSSEEVGCLDGGLASLTDPGRHESYASILGRSQRDSISATKAGSAPLELMHWSMHSHSALFCEVRVNAVTGETRVSRFLGSFDCGRILNPKTARSQFRGGIIMGLGMALMEETQFDERNGRIMNPSLAEYHLPVHLDVPKST</sequence>
<dbReference type="EMBL" id="FNBI01000002">
    <property type="protein sequence ID" value="SDF25242.1"/>
    <property type="molecule type" value="Genomic_DNA"/>
</dbReference>
<dbReference type="InterPro" id="IPR008274">
    <property type="entry name" value="AldOxase/xan_DH_MoCoBD1"/>
</dbReference>
<keyword evidence="1" id="KW-0500">Molybdenum</keyword>
<proteinExistence type="predicted"/>
<name>A0A1G7JJU9_9SPHN</name>
<dbReference type="InterPro" id="IPR016208">
    <property type="entry name" value="Ald_Oxase/xanthine_DH-like"/>
</dbReference>
<dbReference type="Gene3D" id="3.30.365.10">
    <property type="entry name" value="Aldehyde oxidase/xanthine dehydrogenase, molybdopterin binding domain"/>
    <property type="match status" value="4"/>
</dbReference>
<evidence type="ECO:0000256" key="1">
    <source>
        <dbReference type="ARBA" id="ARBA00022505"/>
    </source>
</evidence>
<dbReference type="AlphaFoldDB" id="A0A1G7JJU9"/>
<organism evidence="4 5">
    <name type="scientific">Sphingomonas carotinifaciens</name>
    <dbReference type="NCBI Taxonomy" id="1166323"/>
    <lineage>
        <taxon>Bacteria</taxon>
        <taxon>Pseudomonadati</taxon>
        <taxon>Pseudomonadota</taxon>
        <taxon>Alphaproteobacteria</taxon>
        <taxon>Sphingomonadales</taxon>
        <taxon>Sphingomonadaceae</taxon>
        <taxon>Sphingomonas</taxon>
    </lineage>
</organism>
<keyword evidence="5" id="KW-1185">Reference proteome</keyword>
<gene>
    <name evidence="4" type="ORF">SAMN05216557_102664</name>
</gene>
<dbReference type="SUPFAM" id="SSF56003">
    <property type="entry name" value="Molybdenum cofactor-binding domain"/>
    <property type="match status" value="1"/>
</dbReference>
<dbReference type="InterPro" id="IPR037165">
    <property type="entry name" value="AldOxase/xan_DH_Mopterin-bd_sf"/>
</dbReference>